<dbReference type="EMBL" id="CP117451">
    <property type="protein sequence ID" value="WLG98843.1"/>
    <property type="molecule type" value="Genomic_DNA"/>
</dbReference>
<sequence>MARTACSVSVDTSWQQKGYRYRADHHQSGHKTVGELRKVLEIIRSVIAPTLLGFWKLKERANNPTILSAGLVGGLPRTVKKSKEF</sequence>
<reference evidence="1 2" key="1">
    <citation type="submission" date="2023-02" db="EMBL/GenBank/DDBJ databases">
        <title>Evolution of Hrp T3SS in non-pathogenic Pseudomonas fluorescens.</title>
        <authorList>
            <person name="Liao K."/>
            <person name="Wei H."/>
            <person name="Gu Y."/>
        </authorList>
    </citation>
    <scope>NUCLEOTIDE SEQUENCE [LARGE SCALE GENOMIC DNA]</scope>
    <source>
        <strain evidence="1 2">FP2034</strain>
    </source>
</reference>
<organism evidence="1 2">
    <name type="scientific">Pseudomonas beijingensis</name>
    <dbReference type="NCBI Taxonomy" id="2954101"/>
    <lineage>
        <taxon>Bacteria</taxon>
        <taxon>Pseudomonadati</taxon>
        <taxon>Pseudomonadota</taxon>
        <taxon>Gammaproteobacteria</taxon>
        <taxon>Pseudomonadales</taxon>
        <taxon>Pseudomonadaceae</taxon>
        <taxon>Pseudomonas</taxon>
    </lineage>
</organism>
<evidence type="ECO:0000313" key="1">
    <source>
        <dbReference type="EMBL" id="WLG98843.1"/>
    </source>
</evidence>
<name>A0ABY9F5D8_9PSED</name>
<dbReference type="RefSeq" id="WP_305467262.1">
    <property type="nucleotide sequence ID" value="NZ_CP117451.1"/>
</dbReference>
<proteinExistence type="predicted"/>
<accession>A0ABY9F5D8</accession>
<protein>
    <submittedName>
        <fullName evidence="1">Uncharacterized protein</fullName>
    </submittedName>
</protein>
<evidence type="ECO:0000313" key="2">
    <source>
        <dbReference type="Proteomes" id="UP001224838"/>
    </source>
</evidence>
<dbReference type="Proteomes" id="UP001224838">
    <property type="component" value="Chromosome"/>
</dbReference>
<keyword evidence="2" id="KW-1185">Reference proteome</keyword>
<gene>
    <name evidence="1" type="ORF">PSH92_15760</name>
</gene>